<dbReference type="InterPro" id="IPR013324">
    <property type="entry name" value="RNA_pol_sigma_r3/r4-like"/>
</dbReference>
<gene>
    <name evidence="1" type="ORF">Cch02nite_74870</name>
</gene>
<dbReference type="RefSeq" id="WP_191843981.1">
    <property type="nucleotide sequence ID" value="NZ_BAAALB010000041.1"/>
</dbReference>
<protein>
    <submittedName>
        <fullName evidence="1">Uncharacterized protein</fullName>
    </submittedName>
</protein>
<organism evidence="1 2">
    <name type="scientific">Catellatospora chokoriensis</name>
    <dbReference type="NCBI Taxonomy" id="310353"/>
    <lineage>
        <taxon>Bacteria</taxon>
        <taxon>Bacillati</taxon>
        <taxon>Actinomycetota</taxon>
        <taxon>Actinomycetes</taxon>
        <taxon>Micromonosporales</taxon>
        <taxon>Micromonosporaceae</taxon>
        <taxon>Catellatospora</taxon>
    </lineage>
</organism>
<dbReference type="Proteomes" id="UP000619293">
    <property type="component" value="Unassembled WGS sequence"/>
</dbReference>
<accession>A0A8J3K7J3</accession>
<evidence type="ECO:0000313" key="2">
    <source>
        <dbReference type="Proteomes" id="UP000619293"/>
    </source>
</evidence>
<reference evidence="1 2" key="1">
    <citation type="submission" date="2021-01" db="EMBL/GenBank/DDBJ databases">
        <title>Whole genome shotgun sequence of Catellatospora chokoriensis NBRC 107358.</title>
        <authorList>
            <person name="Komaki H."/>
            <person name="Tamura T."/>
        </authorList>
    </citation>
    <scope>NUCLEOTIDE SEQUENCE [LARGE SCALE GENOMIC DNA]</scope>
    <source>
        <strain evidence="1 2">NBRC 107358</strain>
    </source>
</reference>
<dbReference type="AlphaFoldDB" id="A0A8J3K7J3"/>
<sequence length="259" mass="27741">MSTLSRSGLDAVQDEFTNLVSRDTLWVTRAEIADLPEPRVPLSRLRDLLLGGTVSDGLADAVWHVLVIRAREASGPWATAALGMALPGLRRAARLARAGWRGDVEDLEGELLAGFLNRLQTVDVQAPRICGRLIDAAVRAVRRAGSAETVGLLPHALSVGSAVPGPPWDHPDWVLARAVAAAVLGREEAMLIGATRLGGMSLAQAAAEHGLTVSTTRRWRRQAELRLRDAIRAGELSFVPLRSRPRRKHPALSGGAAPE</sequence>
<comment type="caution">
    <text evidence="1">The sequence shown here is derived from an EMBL/GenBank/DDBJ whole genome shotgun (WGS) entry which is preliminary data.</text>
</comment>
<dbReference type="SUPFAM" id="SSF88659">
    <property type="entry name" value="Sigma3 and sigma4 domains of RNA polymerase sigma factors"/>
    <property type="match status" value="1"/>
</dbReference>
<proteinExistence type="predicted"/>
<name>A0A8J3K7J3_9ACTN</name>
<dbReference type="EMBL" id="BONG01000079">
    <property type="protein sequence ID" value="GIF94043.1"/>
    <property type="molecule type" value="Genomic_DNA"/>
</dbReference>
<keyword evidence="2" id="KW-1185">Reference proteome</keyword>
<evidence type="ECO:0000313" key="1">
    <source>
        <dbReference type="EMBL" id="GIF94043.1"/>
    </source>
</evidence>